<organism evidence="1">
    <name type="scientific">Rhizophora mucronata</name>
    <name type="common">Asiatic mangrove</name>
    <dbReference type="NCBI Taxonomy" id="61149"/>
    <lineage>
        <taxon>Eukaryota</taxon>
        <taxon>Viridiplantae</taxon>
        <taxon>Streptophyta</taxon>
        <taxon>Embryophyta</taxon>
        <taxon>Tracheophyta</taxon>
        <taxon>Spermatophyta</taxon>
        <taxon>Magnoliopsida</taxon>
        <taxon>eudicotyledons</taxon>
        <taxon>Gunneridae</taxon>
        <taxon>Pentapetalae</taxon>
        <taxon>rosids</taxon>
        <taxon>fabids</taxon>
        <taxon>Malpighiales</taxon>
        <taxon>Rhizophoraceae</taxon>
        <taxon>Rhizophora</taxon>
    </lineage>
</organism>
<dbReference type="EMBL" id="GGEC01030114">
    <property type="protein sequence ID" value="MBX10598.1"/>
    <property type="molecule type" value="Transcribed_RNA"/>
</dbReference>
<name>A0A2P2KY34_RHIMU</name>
<proteinExistence type="predicted"/>
<dbReference type="AlphaFoldDB" id="A0A2P2KY34"/>
<reference evidence="1" key="1">
    <citation type="submission" date="2018-02" db="EMBL/GenBank/DDBJ databases">
        <title>Rhizophora mucronata_Transcriptome.</title>
        <authorList>
            <person name="Meera S.P."/>
            <person name="Sreeshan A."/>
            <person name="Augustine A."/>
        </authorList>
    </citation>
    <scope>NUCLEOTIDE SEQUENCE</scope>
    <source>
        <tissue evidence="1">Leaf</tissue>
    </source>
</reference>
<sequence>MHLELRTSFVISKFCSFFTDGASLMSMMALQMTTVVF</sequence>
<evidence type="ECO:0000313" key="1">
    <source>
        <dbReference type="EMBL" id="MBX10598.1"/>
    </source>
</evidence>
<protein>
    <submittedName>
        <fullName evidence="1">Uncharacterized protein</fullName>
    </submittedName>
</protein>
<accession>A0A2P2KY34</accession>